<dbReference type="GO" id="GO:0001522">
    <property type="term" value="P:pseudouridine synthesis"/>
    <property type="evidence" value="ECO:0007669"/>
    <property type="project" value="InterPro"/>
</dbReference>
<proteinExistence type="inferred from homology"/>
<evidence type="ECO:0000313" key="5">
    <source>
        <dbReference type="EMBL" id="VFQ69189.1"/>
    </source>
</evidence>
<gene>
    <name evidence="5" type="ORF">CCAM_LOCUS10965</name>
</gene>
<keyword evidence="6" id="KW-1185">Reference proteome</keyword>
<dbReference type="Pfam" id="PF01142">
    <property type="entry name" value="TruD"/>
    <property type="match status" value="1"/>
</dbReference>
<dbReference type="GO" id="GO:0003723">
    <property type="term" value="F:RNA binding"/>
    <property type="evidence" value="ECO:0007669"/>
    <property type="project" value="InterPro"/>
</dbReference>
<dbReference type="OrthoDB" id="447290at2759"/>
<organism evidence="5 6">
    <name type="scientific">Cuscuta campestris</name>
    <dbReference type="NCBI Taxonomy" id="132261"/>
    <lineage>
        <taxon>Eukaryota</taxon>
        <taxon>Viridiplantae</taxon>
        <taxon>Streptophyta</taxon>
        <taxon>Embryophyta</taxon>
        <taxon>Tracheophyta</taxon>
        <taxon>Spermatophyta</taxon>
        <taxon>Magnoliopsida</taxon>
        <taxon>eudicotyledons</taxon>
        <taxon>Gunneridae</taxon>
        <taxon>Pentapetalae</taxon>
        <taxon>asterids</taxon>
        <taxon>lamiids</taxon>
        <taxon>Solanales</taxon>
        <taxon>Convolvulaceae</taxon>
        <taxon>Cuscuteae</taxon>
        <taxon>Cuscuta</taxon>
        <taxon>Cuscuta subgen. Grammica</taxon>
        <taxon>Cuscuta sect. Cleistogrammica</taxon>
    </lineage>
</organism>
<sequence>MRFLVTDTVDGPDNSSKCIRVRLNVGGNSGRGKNSRKRKDRGEKPYDSRGSDHWPQDLGKFLRFHLYKENKDTQDALGLIAKMLGIQPRSFGFAGTKDKRSVSTQRVTVFKQRANKLAALNEKLIGIKVGDFCYANEGLLLGQLYGNRFTITLRGVIAESDDIIKASAAALGKNGFVNYFGLQRFGSGLVPTHLVGATLLRGEWKAAVNMILDPREGDIL</sequence>
<keyword evidence="2" id="KW-0413">Isomerase</keyword>
<evidence type="ECO:0000256" key="1">
    <source>
        <dbReference type="ARBA" id="ARBA00007953"/>
    </source>
</evidence>
<name>A0A484KZD4_9ASTE</name>
<accession>A0A484KZD4</accession>
<dbReference type="InterPro" id="IPR020103">
    <property type="entry name" value="PsdUridine_synth_cat_dom_sf"/>
</dbReference>
<dbReference type="FunFam" id="3.30.2350.20:FF:000006">
    <property type="entry name" value="Multisubstrate pseudouridine synthase 7"/>
    <property type="match status" value="1"/>
</dbReference>
<dbReference type="InterPro" id="IPR011760">
    <property type="entry name" value="PsdUridine_synth_TruD_insert"/>
</dbReference>
<dbReference type="EMBL" id="OOIL02000779">
    <property type="protein sequence ID" value="VFQ69189.1"/>
    <property type="molecule type" value="Genomic_DNA"/>
</dbReference>
<evidence type="ECO:0000313" key="6">
    <source>
        <dbReference type="Proteomes" id="UP000595140"/>
    </source>
</evidence>
<dbReference type="Proteomes" id="UP000595140">
    <property type="component" value="Unassembled WGS sequence"/>
</dbReference>
<dbReference type="InterPro" id="IPR042214">
    <property type="entry name" value="TruD_catalytic"/>
</dbReference>
<dbReference type="GO" id="GO:0009982">
    <property type="term" value="F:pseudouridine synthase activity"/>
    <property type="evidence" value="ECO:0007669"/>
    <property type="project" value="InterPro"/>
</dbReference>
<dbReference type="AlphaFoldDB" id="A0A484KZD4"/>
<dbReference type="InterPro" id="IPR001656">
    <property type="entry name" value="PsdUridine_synth_TruD"/>
</dbReference>
<dbReference type="PANTHER" id="PTHR13326:SF21">
    <property type="entry name" value="PSEUDOURIDYLATE SYNTHASE PUS7L"/>
    <property type="match status" value="1"/>
</dbReference>
<dbReference type="CDD" id="cd02576">
    <property type="entry name" value="PseudoU_synth_ScPUS7"/>
    <property type="match status" value="1"/>
</dbReference>
<evidence type="ECO:0000256" key="3">
    <source>
        <dbReference type="SAM" id="MobiDB-lite"/>
    </source>
</evidence>
<dbReference type="PROSITE" id="PS50984">
    <property type="entry name" value="TRUD"/>
    <property type="match status" value="1"/>
</dbReference>
<reference evidence="5 6" key="1">
    <citation type="submission" date="2018-04" db="EMBL/GenBank/DDBJ databases">
        <authorList>
            <person name="Vogel A."/>
        </authorList>
    </citation>
    <scope>NUCLEOTIDE SEQUENCE [LARGE SCALE GENOMIC DNA]</scope>
</reference>
<protein>
    <recommendedName>
        <fullName evidence="4">TRUD domain-containing protein</fullName>
    </recommendedName>
</protein>
<dbReference type="Gene3D" id="3.30.2350.20">
    <property type="entry name" value="TruD, catalytic domain"/>
    <property type="match status" value="1"/>
</dbReference>
<evidence type="ECO:0000256" key="2">
    <source>
        <dbReference type="ARBA" id="ARBA00023235"/>
    </source>
</evidence>
<evidence type="ECO:0000259" key="4">
    <source>
        <dbReference type="PROSITE" id="PS50984"/>
    </source>
</evidence>
<dbReference type="PANTHER" id="PTHR13326">
    <property type="entry name" value="TRNA PSEUDOURIDINE SYNTHASE D"/>
    <property type="match status" value="1"/>
</dbReference>
<feature type="region of interest" description="Disordered" evidence="3">
    <location>
        <begin position="24"/>
        <end position="52"/>
    </location>
</feature>
<dbReference type="SUPFAM" id="SSF55120">
    <property type="entry name" value="Pseudouridine synthase"/>
    <property type="match status" value="1"/>
</dbReference>
<comment type="similarity">
    <text evidence="1">Belongs to the pseudouridine synthase TruD family.</text>
</comment>
<feature type="compositionally biased region" description="Basic and acidic residues" evidence="3">
    <location>
        <begin position="40"/>
        <end position="52"/>
    </location>
</feature>
<dbReference type="GO" id="GO:0005634">
    <property type="term" value="C:nucleus"/>
    <property type="evidence" value="ECO:0007669"/>
    <property type="project" value="TreeGrafter"/>
</dbReference>
<feature type="domain" description="TRUD" evidence="4">
    <location>
        <begin position="175"/>
        <end position="220"/>
    </location>
</feature>